<dbReference type="AlphaFoldDB" id="A0AAD4N971"/>
<dbReference type="EMBL" id="JAKKPZ010000004">
    <property type="protein sequence ID" value="KAI1721947.1"/>
    <property type="molecule type" value="Genomic_DNA"/>
</dbReference>
<sequence length="97" mass="11571">MQKDENYIAHCLLFQFHLGKSVTEAHDTLCAFYGKKVVKRSICEQYFERFRTGDTVFDEFMEYEASSDEDPENYFVPTKIRRLHTIHNVHLSQHVPR</sequence>
<reference evidence="2" key="1">
    <citation type="submission" date="2022-01" db="EMBL/GenBank/DDBJ databases">
        <title>Genome Sequence Resource for Two Populations of Ditylenchus destructor, the Migratory Endoparasitic Phytonematode.</title>
        <authorList>
            <person name="Zhang H."/>
            <person name="Lin R."/>
            <person name="Xie B."/>
        </authorList>
    </citation>
    <scope>NUCLEOTIDE SEQUENCE</scope>
    <source>
        <strain evidence="2">BazhouSP</strain>
    </source>
</reference>
<accession>A0AAD4N971</accession>
<evidence type="ECO:0000313" key="3">
    <source>
        <dbReference type="Proteomes" id="UP001201812"/>
    </source>
</evidence>
<evidence type="ECO:0000313" key="2">
    <source>
        <dbReference type="EMBL" id="KAI1721947.1"/>
    </source>
</evidence>
<dbReference type="InterPro" id="IPR041426">
    <property type="entry name" value="Mos1_HTH"/>
</dbReference>
<comment type="caution">
    <text evidence="2">The sequence shown here is derived from an EMBL/GenBank/DDBJ whole genome shotgun (WGS) entry which is preliminary data.</text>
</comment>
<proteinExistence type="predicted"/>
<gene>
    <name evidence="2" type="ORF">DdX_04237</name>
</gene>
<dbReference type="Proteomes" id="UP001201812">
    <property type="component" value="Unassembled WGS sequence"/>
</dbReference>
<dbReference type="Gene3D" id="1.10.10.1450">
    <property type="match status" value="1"/>
</dbReference>
<name>A0AAD4N971_9BILA</name>
<protein>
    <submittedName>
        <fullName evidence="2">Histone-lysine N-methyltransferase SETMAR-like</fullName>
    </submittedName>
</protein>
<organism evidence="2 3">
    <name type="scientific">Ditylenchus destructor</name>
    <dbReference type="NCBI Taxonomy" id="166010"/>
    <lineage>
        <taxon>Eukaryota</taxon>
        <taxon>Metazoa</taxon>
        <taxon>Ecdysozoa</taxon>
        <taxon>Nematoda</taxon>
        <taxon>Chromadorea</taxon>
        <taxon>Rhabditida</taxon>
        <taxon>Tylenchina</taxon>
        <taxon>Tylenchomorpha</taxon>
        <taxon>Sphaerularioidea</taxon>
        <taxon>Anguinidae</taxon>
        <taxon>Anguininae</taxon>
        <taxon>Ditylenchus</taxon>
    </lineage>
</organism>
<dbReference type="Pfam" id="PF17906">
    <property type="entry name" value="HTH_48"/>
    <property type="match status" value="1"/>
</dbReference>
<feature type="domain" description="Mos1 transposase HTH" evidence="1">
    <location>
        <begin position="7"/>
        <end position="54"/>
    </location>
</feature>
<evidence type="ECO:0000259" key="1">
    <source>
        <dbReference type="Pfam" id="PF17906"/>
    </source>
</evidence>
<keyword evidence="3" id="KW-1185">Reference proteome</keyword>